<dbReference type="GO" id="GO:0009228">
    <property type="term" value="P:thiamine biosynthetic process"/>
    <property type="evidence" value="ECO:0007669"/>
    <property type="project" value="UniProtKB-KW"/>
</dbReference>
<dbReference type="EC" id="2.7.4.16" evidence="1"/>
<feature type="binding site" evidence="1">
    <location>
        <position position="62"/>
    </location>
    <ligand>
        <name>Mg(2+)</name>
        <dbReference type="ChEBI" id="CHEBI:18420"/>
        <label>1</label>
    </ligand>
</feature>
<dbReference type="UniPathway" id="UPA00060">
    <property type="reaction ID" value="UER00142"/>
</dbReference>
<evidence type="ECO:0000313" key="4">
    <source>
        <dbReference type="EMBL" id="OZM74201.1"/>
    </source>
</evidence>
<dbReference type="EMBL" id="NKYE01000003">
    <property type="protein sequence ID" value="OZM74201.1"/>
    <property type="molecule type" value="Genomic_DNA"/>
</dbReference>
<evidence type="ECO:0000256" key="1">
    <source>
        <dbReference type="HAMAP-Rule" id="MF_02128"/>
    </source>
</evidence>
<evidence type="ECO:0000259" key="3">
    <source>
        <dbReference type="Pfam" id="PF02769"/>
    </source>
</evidence>
<feature type="domain" description="PurM-like N-terminal" evidence="2">
    <location>
        <begin position="44"/>
        <end position="154"/>
    </location>
</feature>
<feature type="binding site" evidence="1">
    <location>
        <position position="228"/>
    </location>
    <ligand>
        <name>ATP</name>
        <dbReference type="ChEBI" id="CHEBI:30616"/>
    </ligand>
</feature>
<keyword evidence="1" id="KW-0479">Metal-binding</keyword>
<keyword evidence="1" id="KW-0808">Transferase</keyword>
<dbReference type="Gene3D" id="3.30.1330.10">
    <property type="entry name" value="PurM-like, N-terminal domain"/>
    <property type="match status" value="1"/>
</dbReference>
<keyword evidence="1" id="KW-0547">Nucleotide-binding</keyword>
<comment type="function">
    <text evidence="1">Catalyzes the ATP-dependent phosphorylation of thiamine-monophosphate (TMP) to form thiamine-pyrophosphate (TPP), the active form of vitamin B1.</text>
</comment>
<feature type="binding site" evidence="1">
    <location>
        <position position="279"/>
    </location>
    <ligand>
        <name>substrate</name>
    </ligand>
</feature>
<dbReference type="NCBIfam" id="NF004351">
    <property type="entry name" value="PRK05731.1-4"/>
    <property type="match status" value="1"/>
</dbReference>
<feature type="binding site" evidence="1">
    <location>
        <position position="46"/>
    </location>
    <ligand>
        <name>Mg(2+)</name>
        <dbReference type="ChEBI" id="CHEBI:18420"/>
        <label>3</label>
    </ligand>
</feature>
<dbReference type="GO" id="GO:0009229">
    <property type="term" value="P:thiamine diphosphate biosynthetic process"/>
    <property type="evidence" value="ECO:0007669"/>
    <property type="project" value="UniProtKB-UniRule"/>
</dbReference>
<comment type="similarity">
    <text evidence="1">Belongs to the thiamine-monophosphate kinase family.</text>
</comment>
<feature type="binding site" evidence="1">
    <location>
        <position position="62"/>
    </location>
    <ligand>
        <name>Mg(2+)</name>
        <dbReference type="ChEBI" id="CHEBI:18420"/>
        <label>2</label>
    </ligand>
</feature>
<proteinExistence type="inferred from homology"/>
<gene>
    <name evidence="1" type="primary">thiL</name>
    <name evidence="4" type="ORF">CFN78_07285</name>
</gene>
<feature type="binding site" evidence="1">
    <location>
        <position position="46"/>
    </location>
    <ligand>
        <name>Mg(2+)</name>
        <dbReference type="ChEBI" id="CHEBI:18420"/>
        <label>4</label>
    </ligand>
</feature>
<feature type="binding site" evidence="1">
    <location>
        <position position="323"/>
    </location>
    <ligand>
        <name>substrate</name>
    </ligand>
</feature>
<comment type="pathway">
    <text evidence="1">Cofactor biosynthesis; thiamine diphosphate biosynthesis; thiamine diphosphate from thiamine phosphate: step 1/1.</text>
</comment>
<evidence type="ECO:0000259" key="2">
    <source>
        <dbReference type="Pfam" id="PF00586"/>
    </source>
</evidence>
<dbReference type="PIRSF" id="PIRSF005303">
    <property type="entry name" value="Thiam_monoph_kin"/>
    <property type="match status" value="1"/>
</dbReference>
<keyword evidence="1" id="KW-0067">ATP-binding</keyword>
<feature type="binding site" evidence="1">
    <location>
        <position position="139"/>
    </location>
    <ligand>
        <name>Mg(2+)</name>
        <dbReference type="ChEBI" id="CHEBI:18420"/>
        <label>1</label>
    </ligand>
</feature>
<keyword evidence="5" id="KW-1185">Reference proteome</keyword>
<dbReference type="GO" id="GO:0000287">
    <property type="term" value="F:magnesium ion binding"/>
    <property type="evidence" value="ECO:0007669"/>
    <property type="project" value="UniProtKB-UniRule"/>
</dbReference>
<dbReference type="SUPFAM" id="SSF55326">
    <property type="entry name" value="PurM N-terminal domain-like"/>
    <property type="match status" value="1"/>
</dbReference>
<accession>A0A263D745</accession>
<keyword evidence="1" id="KW-0460">Magnesium</keyword>
<feature type="binding site" evidence="1">
    <location>
        <position position="164"/>
    </location>
    <ligand>
        <name>ATP</name>
        <dbReference type="ChEBI" id="CHEBI:30616"/>
    </ligand>
</feature>
<dbReference type="InterPro" id="IPR036676">
    <property type="entry name" value="PurM-like_C_sf"/>
</dbReference>
<comment type="caution">
    <text evidence="4">The sequence shown here is derived from an EMBL/GenBank/DDBJ whole genome shotgun (WGS) entry which is preliminary data.</text>
</comment>
<feature type="binding site" evidence="1">
    <location>
        <position position="61"/>
    </location>
    <ligand>
        <name>Mg(2+)</name>
        <dbReference type="ChEBI" id="CHEBI:18420"/>
        <label>1</label>
    </ligand>
</feature>
<dbReference type="CDD" id="cd02194">
    <property type="entry name" value="ThiL"/>
    <property type="match status" value="1"/>
</dbReference>
<sequence>MSPQSRPPQDAPTEDTVAALGEFGLIRAVTENRVQPEATLLGPGDDAAVVAAPDGRVVASTDVLVQGVHFRLDWSSPEQVGRKAIAVNLADIAAMGASPTSVLVGLACPGETPSATLTELADGMWAEATRAGIGVVGGDVVHADQLVVSVAALGDLGGRPPVTRSGARPGDILAVCGRLGWAAAGLAVLGRGFRSPVSVVNAQRAPEPPYAAGPAAAVAGATSMIDVSDGLLADLGHIASASGVGLDIHTERLRVDQKLVEVGAALGADPRHWVLTGGEDHALAATFPPFADLPQGWHRIGSVLMPDTAVTIDGRPAENGAGWEHWR</sequence>
<comment type="catalytic activity">
    <reaction evidence="1">
        <text>thiamine phosphate + ATP = thiamine diphosphate + ADP</text>
        <dbReference type="Rhea" id="RHEA:15913"/>
        <dbReference type="ChEBI" id="CHEBI:30616"/>
        <dbReference type="ChEBI" id="CHEBI:37575"/>
        <dbReference type="ChEBI" id="CHEBI:58937"/>
        <dbReference type="ChEBI" id="CHEBI:456216"/>
        <dbReference type="EC" id="2.7.4.16"/>
    </reaction>
</comment>
<dbReference type="AlphaFoldDB" id="A0A263D745"/>
<dbReference type="Pfam" id="PF00586">
    <property type="entry name" value="AIRS"/>
    <property type="match status" value="1"/>
</dbReference>
<dbReference type="HAMAP" id="MF_02128">
    <property type="entry name" value="TMP_kinase"/>
    <property type="match status" value="1"/>
</dbReference>
<dbReference type="InterPro" id="IPR036921">
    <property type="entry name" value="PurM-like_N_sf"/>
</dbReference>
<feature type="binding site" evidence="1">
    <location>
        <position position="91"/>
    </location>
    <ligand>
        <name>Mg(2+)</name>
        <dbReference type="ChEBI" id="CHEBI:18420"/>
        <label>3</label>
    </ligand>
</feature>
<keyword evidence="1 4" id="KW-0418">Kinase</keyword>
<dbReference type="GO" id="GO:0005524">
    <property type="term" value="F:ATP binding"/>
    <property type="evidence" value="ECO:0007669"/>
    <property type="project" value="UniProtKB-UniRule"/>
</dbReference>
<protein>
    <recommendedName>
        <fullName evidence="1">Thiamine-monophosphate kinase</fullName>
        <shortName evidence="1">TMP kinase</shortName>
        <shortName evidence="1">Thiamine-phosphate kinase</shortName>
        <ecNumber evidence="1">2.7.4.16</ecNumber>
    </recommendedName>
</protein>
<evidence type="ECO:0000313" key="5">
    <source>
        <dbReference type="Proteomes" id="UP000242444"/>
    </source>
</evidence>
<organism evidence="4 5">
    <name type="scientific">Amycolatopsis antarctica</name>
    <dbReference type="NCBI Taxonomy" id="1854586"/>
    <lineage>
        <taxon>Bacteria</taxon>
        <taxon>Bacillati</taxon>
        <taxon>Actinomycetota</taxon>
        <taxon>Actinomycetes</taxon>
        <taxon>Pseudonocardiales</taxon>
        <taxon>Pseudonocardiaceae</taxon>
        <taxon>Amycolatopsis</taxon>
    </lineage>
</organism>
<dbReference type="InterPro" id="IPR010918">
    <property type="entry name" value="PurM-like_C_dom"/>
</dbReference>
<dbReference type="InParanoid" id="A0A263D745"/>
<dbReference type="NCBIfam" id="TIGR01379">
    <property type="entry name" value="thiL"/>
    <property type="match status" value="1"/>
</dbReference>
<feature type="binding site" evidence="1">
    <location>
        <position position="69"/>
    </location>
    <ligand>
        <name>substrate</name>
    </ligand>
</feature>
<feature type="binding site" evidence="1">
    <location>
        <position position="60"/>
    </location>
    <ligand>
        <name>Mg(2+)</name>
        <dbReference type="ChEBI" id="CHEBI:18420"/>
        <label>4</label>
    </ligand>
</feature>
<reference evidence="4 5" key="1">
    <citation type="submission" date="2017-07" db="EMBL/GenBank/DDBJ databases">
        <title>Amycolatopsis antarcticus sp. nov., isolated from the surface of an Antarcticus brown macroalga.</title>
        <authorList>
            <person name="Wang J."/>
            <person name="Leiva S."/>
            <person name="Huang J."/>
            <person name="Huang Y."/>
        </authorList>
    </citation>
    <scope>NUCLEOTIDE SEQUENCE [LARGE SCALE GENOMIC DNA]</scope>
    <source>
        <strain evidence="4 5">AU-G6</strain>
    </source>
</reference>
<dbReference type="Proteomes" id="UP000242444">
    <property type="component" value="Unassembled WGS sequence"/>
</dbReference>
<dbReference type="InterPro" id="IPR016188">
    <property type="entry name" value="PurM-like_N"/>
</dbReference>
<dbReference type="Gene3D" id="3.90.650.10">
    <property type="entry name" value="PurM-like C-terminal domain"/>
    <property type="match status" value="1"/>
</dbReference>
<dbReference type="InterPro" id="IPR006283">
    <property type="entry name" value="ThiL-like"/>
</dbReference>
<dbReference type="Pfam" id="PF02769">
    <property type="entry name" value="AIRS_C"/>
    <property type="match status" value="1"/>
</dbReference>
<dbReference type="RefSeq" id="WP_094861957.1">
    <property type="nucleotide sequence ID" value="NZ_NKYE01000003.1"/>
</dbReference>
<dbReference type="GO" id="GO:0009030">
    <property type="term" value="F:thiamine-phosphate kinase activity"/>
    <property type="evidence" value="ECO:0007669"/>
    <property type="project" value="UniProtKB-UniRule"/>
</dbReference>
<feature type="binding site" evidence="1">
    <location>
        <position position="226"/>
    </location>
    <ligand>
        <name>Mg(2+)</name>
        <dbReference type="ChEBI" id="CHEBI:18420"/>
        <label>3</label>
    </ligand>
</feature>
<feature type="binding site" evidence="1">
    <location>
        <position position="229"/>
    </location>
    <ligand>
        <name>Mg(2+)</name>
        <dbReference type="ChEBI" id="CHEBI:18420"/>
        <label>5</label>
    </ligand>
</feature>
<dbReference type="PANTHER" id="PTHR30270:SF0">
    <property type="entry name" value="THIAMINE-MONOPHOSPHATE KINASE"/>
    <property type="match status" value="1"/>
</dbReference>
<dbReference type="FunCoup" id="A0A263D745">
    <property type="interactions" value="146"/>
</dbReference>
<keyword evidence="1" id="KW-0784">Thiamine biosynthesis</keyword>
<dbReference type="OrthoDB" id="9802811at2"/>
<comment type="miscellaneous">
    <text evidence="1">Reaction mechanism of ThiL seems to utilize a direct, inline transfer of the gamma-phosphate of ATP to TMP rather than a phosphorylated enzyme intermediate.</text>
</comment>
<feature type="domain" description="PurM-like C-terminal" evidence="3">
    <location>
        <begin position="168"/>
        <end position="259"/>
    </location>
</feature>
<feature type="binding site" evidence="1">
    <location>
        <position position="91"/>
    </location>
    <ligand>
        <name>Mg(2+)</name>
        <dbReference type="ChEBI" id="CHEBI:18420"/>
        <label>4</label>
    </ligand>
</feature>
<feature type="binding site" evidence="1">
    <location>
        <begin position="138"/>
        <end position="139"/>
    </location>
    <ligand>
        <name>ATP</name>
        <dbReference type="ChEBI" id="CHEBI:30616"/>
    </ligand>
</feature>
<name>A0A263D745_9PSEU</name>
<comment type="caution">
    <text evidence="1">Lacks conserved residue(s) required for the propagation of feature annotation.</text>
</comment>
<dbReference type="PANTHER" id="PTHR30270">
    <property type="entry name" value="THIAMINE-MONOPHOSPHATE KINASE"/>
    <property type="match status" value="1"/>
</dbReference>
<feature type="binding site" evidence="1">
    <location>
        <position position="91"/>
    </location>
    <ligand>
        <name>Mg(2+)</name>
        <dbReference type="ChEBI" id="CHEBI:18420"/>
        <label>2</label>
    </ligand>
</feature>
<dbReference type="SUPFAM" id="SSF56042">
    <property type="entry name" value="PurM C-terminal domain-like"/>
    <property type="match status" value="1"/>
</dbReference>